<keyword evidence="4 15" id="KW-0732">Signal</keyword>
<dbReference type="GO" id="GO:0008360">
    <property type="term" value="P:regulation of cell shape"/>
    <property type="evidence" value="ECO:0007669"/>
    <property type="project" value="UniProtKB-UniRule"/>
</dbReference>
<evidence type="ECO:0000256" key="14">
    <source>
        <dbReference type="SAM" id="MobiDB-lite"/>
    </source>
</evidence>
<dbReference type="GO" id="GO:0016746">
    <property type="term" value="F:acyltransferase activity"/>
    <property type="evidence" value="ECO:0007669"/>
    <property type="project" value="UniProtKB-KW"/>
</dbReference>
<dbReference type="Gene3D" id="2.40.440.10">
    <property type="entry name" value="L,D-transpeptidase catalytic domain-like"/>
    <property type="match status" value="1"/>
</dbReference>
<dbReference type="CDD" id="cd13432">
    <property type="entry name" value="LDT_IgD_like_2"/>
    <property type="match status" value="1"/>
</dbReference>
<dbReference type="UniPathway" id="UPA00219"/>
<feature type="chain" id="PRO_5038405288" evidence="15">
    <location>
        <begin position="26"/>
        <end position="415"/>
    </location>
</feature>
<keyword evidence="7" id="KW-0472">Membrane</keyword>
<keyword evidence="10" id="KW-0012">Acyltransferase</keyword>
<name>A0A542E2Y9_9MICO</name>
<organism evidence="17 18">
    <name type="scientific">Lapillicoccus jejuensis</name>
    <dbReference type="NCBI Taxonomy" id="402171"/>
    <lineage>
        <taxon>Bacteria</taxon>
        <taxon>Bacillati</taxon>
        <taxon>Actinomycetota</taxon>
        <taxon>Actinomycetes</taxon>
        <taxon>Micrococcales</taxon>
        <taxon>Intrasporangiaceae</taxon>
        <taxon>Lapillicoccus</taxon>
    </lineage>
</organism>
<dbReference type="CDD" id="cd16913">
    <property type="entry name" value="YkuD_like"/>
    <property type="match status" value="1"/>
</dbReference>
<keyword evidence="9 17" id="KW-0449">Lipoprotein</keyword>
<dbReference type="Gene3D" id="2.60.40.3710">
    <property type="match status" value="1"/>
</dbReference>
<feature type="domain" description="L,D-TPase catalytic" evidence="16">
    <location>
        <begin position="261"/>
        <end position="387"/>
    </location>
</feature>
<dbReference type="GO" id="GO:0071555">
    <property type="term" value="P:cell wall organization"/>
    <property type="evidence" value="ECO:0007669"/>
    <property type="project" value="UniProtKB-UniRule"/>
</dbReference>
<accession>A0A542E2Y9</accession>
<dbReference type="SUPFAM" id="SSF141523">
    <property type="entry name" value="L,D-transpeptidase catalytic domain-like"/>
    <property type="match status" value="1"/>
</dbReference>
<dbReference type="OrthoDB" id="5242354at2"/>
<feature type="active site" description="Proton donor/acceptor" evidence="13">
    <location>
        <position position="345"/>
    </location>
</feature>
<dbReference type="InterPro" id="IPR005490">
    <property type="entry name" value="LD_TPept_cat_dom"/>
</dbReference>
<evidence type="ECO:0000259" key="16">
    <source>
        <dbReference type="PROSITE" id="PS52029"/>
    </source>
</evidence>
<evidence type="ECO:0000256" key="4">
    <source>
        <dbReference type="ARBA" id="ARBA00022729"/>
    </source>
</evidence>
<keyword evidence="8" id="KW-0564">Palmitate</keyword>
<dbReference type="EMBL" id="VFMN01000001">
    <property type="protein sequence ID" value="TQJ09700.1"/>
    <property type="molecule type" value="Genomic_DNA"/>
</dbReference>
<evidence type="ECO:0000313" key="17">
    <source>
        <dbReference type="EMBL" id="TQJ09700.1"/>
    </source>
</evidence>
<gene>
    <name evidence="17" type="ORF">FB458_2813</name>
</gene>
<evidence type="ECO:0000256" key="11">
    <source>
        <dbReference type="ARBA" id="ARBA00023316"/>
    </source>
</evidence>
<dbReference type="PANTHER" id="PTHR30582:SF2">
    <property type="entry name" value="L,D-TRANSPEPTIDASE YCIB-RELATED"/>
    <property type="match status" value="1"/>
</dbReference>
<dbReference type="RefSeq" id="WP_141849029.1">
    <property type="nucleotide sequence ID" value="NZ_BAAAPR010000007.1"/>
</dbReference>
<dbReference type="FunFam" id="2.40.440.10:FF:000005">
    <property type="entry name" value="L,D-transpeptidase 2"/>
    <property type="match status" value="1"/>
</dbReference>
<keyword evidence="5 13" id="KW-0133">Cell shape</keyword>
<evidence type="ECO:0000313" key="18">
    <source>
        <dbReference type="Proteomes" id="UP000317893"/>
    </source>
</evidence>
<evidence type="ECO:0000256" key="5">
    <source>
        <dbReference type="ARBA" id="ARBA00022960"/>
    </source>
</evidence>
<keyword evidence="18" id="KW-1185">Reference proteome</keyword>
<comment type="pathway">
    <text evidence="1 13">Cell wall biogenesis; peptidoglycan biosynthesis.</text>
</comment>
<dbReference type="Pfam" id="PF17964">
    <property type="entry name" value="Big_10"/>
    <property type="match status" value="1"/>
</dbReference>
<keyword evidence="2" id="KW-1003">Cell membrane</keyword>
<feature type="signal peptide" evidence="15">
    <location>
        <begin position="1"/>
        <end position="25"/>
    </location>
</feature>
<dbReference type="AlphaFoldDB" id="A0A542E2Y9"/>
<evidence type="ECO:0000256" key="12">
    <source>
        <dbReference type="ARBA" id="ARBA00060592"/>
    </source>
</evidence>
<dbReference type="Proteomes" id="UP000317893">
    <property type="component" value="Unassembled WGS sequence"/>
</dbReference>
<dbReference type="PANTHER" id="PTHR30582">
    <property type="entry name" value="L,D-TRANSPEPTIDASE"/>
    <property type="match status" value="1"/>
</dbReference>
<dbReference type="InterPro" id="IPR050979">
    <property type="entry name" value="LD-transpeptidase"/>
</dbReference>
<feature type="active site" description="Nucleophile" evidence="13">
    <location>
        <position position="363"/>
    </location>
</feature>
<evidence type="ECO:0000256" key="15">
    <source>
        <dbReference type="SAM" id="SignalP"/>
    </source>
</evidence>
<dbReference type="Gene3D" id="2.60.40.3780">
    <property type="match status" value="1"/>
</dbReference>
<protein>
    <submittedName>
        <fullName evidence="17">Lipoprotein-anchoring transpeptidase ErfK/SrfK</fullName>
    </submittedName>
</protein>
<evidence type="ECO:0000256" key="1">
    <source>
        <dbReference type="ARBA" id="ARBA00004752"/>
    </source>
</evidence>
<evidence type="ECO:0000256" key="6">
    <source>
        <dbReference type="ARBA" id="ARBA00022984"/>
    </source>
</evidence>
<evidence type="ECO:0000256" key="13">
    <source>
        <dbReference type="PROSITE-ProRule" id="PRU01373"/>
    </source>
</evidence>
<proteinExistence type="predicted"/>
<reference evidence="17 18" key="1">
    <citation type="submission" date="2019-06" db="EMBL/GenBank/DDBJ databases">
        <title>Sequencing the genomes of 1000 actinobacteria strains.</title>
        <authorList>
            <person name="Klenk H.-P."/>
        </authorList>
    </citation>
    <scope>NUCLEOTIDE SEQUENCE [LARGE SCALE GENOMIC DNA]</scope>
    <source>
        <strain evidence="17 18">DSM 18607</strain>
    </source>
</reference>
<dbReference type="Pfam" id="PF03734">
    <property type="entry name" value="YkuD"/>
    <property type="match status" value="1"/>
</dbReference>
<dbReference type="GO" id="GO:0005576">
    <property type="term" value="C:extracellular region"/>
    <property type="evidence" value="ECO:0007669"/>
    <property type="project" value="TreeGrafter"/>
</dbReference>
<keyword evidence="6 13" id="KW-0573">Peptidoglycan synthesis</keyword>
<dbReference type="PROSITE" id="PS51257">
    <property type="entry name" value="PROKAR_LIPOPROTEIN"/>
    <property type="match status" value="1"/>
</dbReference>
<dbReference type="InterPro" id="IPR041280">
    <property type="entry name" value="Big_10"/>
</dbReference>
<evidence type="ECO:0000256" key="9">
    <source>
        <dbReference type="ARBA" id="ARBA00023288"/>
    </source>
</evidence>
<sequence length="415" mass="42920">MTDRHHRLVLAGVALAGVASLGACSVVSPSAASPAAGGSSAPTPAGSSSSTTTTAAAAPVSLTPNVAAGATGVALDTVVKVTAAQGTVSAVTMTYRDTKKGTTVPVQGSLDPAGASWTATGLLEPNVTYDLTMTGQNKDGKATTASSTFSTQKVNVKTQLIYPTIVADGSTVGTAMPVIVRFDVPVTDRASIQKHLKVTSTPNQPGTWSWVSNNEVHYRPPAYWQAGTKVKVDVDINSVPAGNGTYGQMDVSGGFTVGRSLVMKADLATHQMQVVINGQVARTIPVTGGKAGFSTRSGTKVIMEKFSQLRMDANTVGIEPGDPNYYNIPDVKYAMRETNSGEFLHAAPWSVGSQGKANVSHGCIGMSTDNAGWLFSQVLVGDPVQVTGTARTLEPGNGWTDWNIPYAQFAQGSAL</sequence>
<keyword evidence="11 13" id="KW-0961">Cell wall biogenesis/degradation</keyword>
<dbReference type="PROSITE" id="PS52029">
    <property type="entry name" value="LD_TPASE"/>
    <property type="match status" value="1"/>
</dbReference>
<evidence type="ECO:0000256" key="2">
    <source>
        <dbReference type="ARBA" id="ARBA00022475"/>
    </source>
</evidence>
<evidence type="ECO:0000256" key="8">
    <source>
        <dbReference type="ARBA" id="ARBA00023139"/>
    </source>
</evidence>
<dbReference type="GO" id="GO:0018104">
    <property type="term" value="P:peptidoglycan-protein cross-linking"/>
    <property type="evidence" value="ECO:0007669"/>
    <property type="project" value="TreeGrafter"/>
</dbReference>
<dbReference type="GO" id="GO:0071972">
    <property type="term" value="F:peptidoglycan L,D-transpeptidase activity"/>
    <property type="evidence" value="ECO:0007669"/>
    <property type="project" value="TreeGrafter"/>
</dbReference>
<feature type="region of interest" description="Disordered" evidence="14">
    <location>
        <begin position="32"/>
        <end position="52"/>
    </location>
</feature>
<evidence type="ECO:0000256" key="7">
    <source>
        <dbReference type="ARBA" id="ARBA00023136"/>
    </source>
</evidence>
<dbReference type="InterPro" id="IPR038063">
    <property type="entry name" value="Transpep_catalytic_dom"/>
</dbReference>
<evidence type="ECO:0000256" key="3">
    <source>
        <dbReference type="ARBA" id="ARBA00022679"/>
    </source>
</evidence>
<comment type="pathway">
    <text evidence="12">Glycan biosynthesis.</text>
</comment>
<keyword evidence="3" id="KW-0808">Transferase</keyword>
<evidence type="ECO:0000256" key="10">
    <source>
        <dbReference type="ARBA" id="ARBA00023315"/>
    </source>
</evidence>
<comment type="caution">
    <text evidence="17">The sequence shown here is derived from an EMBL/GenBank/DDBJ whole genome shotgun (WGS) entry which is preliminary data.</text>
</comment>